<evidence type="ECO:0000256" key="1">
    <source>
        <dbReference type="SAM" id="SignalP"/>
    </source>
</evidence>
<dbReference type="EMBL" id="GL883026">
    <property type="protein sequence ID" value="EGG15689.1"/>
    <property type="molecule type" value="Genomic_DNA"/>
</dbReference>
<evidence type="ECO:0000313" key="3">
    <source>
        <dbReference type="Proteomes" id="UP000007797"/>
    </source>
</evidence>
<dbReference type="GeneID" id="14867509"/>
<evidence type="ECO:0000313" key="2">
    <source>
        <dbReference type="EMBL" id="EGG15689.1"/>
    </source>
</evidence>
<gene>
    <name evidence="2" type="ORF">DFA_10531</name>
</gene>
<dbReference type="AlphaFoldDB" id="F4QAH0"/>
<evidence type="ECO:0008006" key="4">
    <source>
        <dbReference type="Google" id="ProtNLM"/>
    </source>
</evidence>
<sequence>MTTSNFLKITLSLFIVLLFSSYLCSAFGIVTQRVCLSNICDVIQKLNYFKDDDCPNGDYTTTTYIIGTCTNNHHSIFGCDVQNNTVTEKYFFQNPTTCQGGYFLLNYTIGECVKDVLYNCHTIL</sequence>
<feature type="signal peptide" evidence="1">
    <location>
        <begin position="1"/>
        <end position="26"/>
    </location>
</feature>
<proteinExistence type="predicted"/>
<dbReference type="RefSeq" id="XP_004354431.1">
    <property type="nucleotide sequence ID" value="XM_004354379.1"/>
</dbReference>
<reference evidence="3" key="1">
    <citation type="journal article" date="2011" name="Genome Res.">
        <title>Phylogeny-wide analysis of social amoeba genomes highlights ancient origins for complex intercellular communication.</title>
        <authorList>
            <person name="Heidel A.J."/>
            <person name="Lawal H.M."/>
            <person name="Felder M."/>
            <person name="Schilde C."/>
            <person name="Helps N.R."/>
            <person name="Tunggal B."/>
            <person name="Rivero F."/>
            <person name="John U."/>
            <person name="Schleicher M."/>
            <person name="Eichinger L."/>
            <person name="Platzer M."/>
            <person name="Noegel A.A."/>
            <person name="Schaap P."/>
            <person name="Gloeckner G."/>
        </authorList>
    </citation>
    <scope>NUCLEOTIDE SEQUENCE [LARGE SCALE GENOMIC DNA]</scope>
    <source>
        <strain evidence="3">SH3</strain>
    </source>
</reference>
<feature type="chain" id="PRO_5003313929" description="Carbohydrate binding domain-containing protein" evidence="1">
    <location>
        <begin position="27"/>
        <end position="124"/>
    </location>
</feature>
<keyword evidence="3" id="KW-1185">Reference proteome</keyword>
<keyword evidence="1" id="KW-0732">Signal</keyword>
<dbReference type="Proteomes" id="UP000007797">
    <property type="component" value="Unassembled WGS sequence"/>
</dbReference>
<protein>
    <recommendedName>
        <fullName evidence="4">Carbohydrate binding domain-containing protein</fullName>
    </recommendedName>
</protein>
<dbReference type="KEGG" id="dfa:DFA_10531"/>
<organism evidence="2 3">
    <name type="scientific">Cavenderia fasciculata</name>
    <name type="common">Slime mold</name>
    <name type="synonym">Dictyostelium fasciculatum</name>
    <dbReference type="NCBI Taxonomy" id="261658"/>
    <lineage>
        <taxon>Eukaryota</taxon>
        <taxon>Amoebozoa</taxon>
        <taxon>Evosea</taxon>
        <taxon>Eumycetozoa</taxon>
        <taxon>Dictyostelia</taxon>
        <taxon>Acytosteliales</taxon>
        <taxon>Cavenderiaceae</taxon>
        <taxon>Cavenderia</taxon>
    </lineage>
</organism>
<accession>F4QAH0</accession>
<name>F4QAH0_CACFS</name>